<reference evidence="8 9" key="2">
    <citation type="journal article" date="2016" name="Genome Announc.">
        <title>Complete Genome Sequences of Two Interactive Moderate Thermophiles, Paenibacillus napthalenovorans 32O-Y and Paenibacillus sp. 32O-W.</title>
        <authorList>
            <person name="Butler R.R.III."/>
            <person name="Wang J."/>
            <person name="Stark B.C."/>
            <person name="Pombert J.F."/>
        </authorList>
    </citation>
    <scope>NUCLEOTIDE SEQUENCE [LARGE SCALE GENOMIC DNA]</scope>
    <source>
        <strain evidence="8 9">32O-Y</strain>
    </source>
</reference>
<evidence type="ECO:0000313" key="8">
    <source>
        <dbReference type="EMBL" id="ALS22905.1"/>
    </source>
</evidence>
<comment type="subcellular location">
    <subcellularLocation>
        <location evidence="1">Cell membrane</location>
        <topology evidence="1">Multi-pass membrane protein</topology>
    </subcellularLocation>
</comment>
<organism evidence="8 9">
    <name type="scientific">Paenibacillus naphthalenovorans</name>
    <dbReference type="NCBI Taxonomy" id="162209"/>
    <lineage>
        <taxon>Bacteria</taxon>
        <taxon>Bacillati</taxon>
        <taxon>Bacillota</taxon>
        <taxon>Bacilli</taxon>
        <taxon>Bacillales</taxon>
        <taxon>Paenibacillaceae</taxon>
        <taxon>Paenibacillus</taxon>
    </lineage>
</organism>
<proteinExistence type="inferred from homology"/>
<keyword evidence="5 7" id="KW-1133">Transmembrane helix</keyword>
<name>A0A0U2U997_9BACL</name>
<dbReference type="Proteomes" id="UP000061660">
    <property type="component" value="Chromosome"/>
</dbReference>
<evidence type="ECO:0000256" key="6">
    <source>
        <dbReference type="ARBA" id="ARBA00023136"/>
    </source>
</evidence>
<dbReference type="PATRIC" id="fig|162209.4.peg.2697"/>
<dbReference type="STRING" id="162209.IJ22_25320"/>
<evidence type="ECO:0000256" key="1">
    <source>
        <dbReference type="ARBA" id="ARBA00004651"/>
    </source>
</evidence>
<evidence type="ECO:0000256" key="2">
    <source>
        <dbReference type="ARBA" id="ARBA00005262"/>
    </source>
</evidence>
<feature type="transmembrane region" description="Helical" evidence="7">
    <location>
        <begin position="372"/>
        <end position="405"/>
    </location>
</feature>
<dbReference type="GO" id="GO:0005886">
    <property type="term" value="C:plasma membrane"/>
    <property type="evidence" value="ECO:0007669"/>
    <property type="project" value="UniProtKB-SubCell"/>
</dbReference>
<feature type="transmembrane region" description="Helical" evidence="7">
    <location>
        <begin position="158"/>
        <end position="188"/>
    </location>
</feature>
<keyword evidence="4 7" id="KW-0812">Transmembrane</keyword>
<evidence type="ECO:0000313" key="9">
    <source>
        <dbReference type="Proteomes" id="UP000061660"/>
    </source>
</evidence>
<dbReference type="OrthoDB" id="9788907at2"/>
<evidence type="ECO:0000256" key="7">
    <source>
        <dbReference type="SAM" id="Phobius"/>
    </source>
</evidence>
<dbReference type="AlphaFoldDB" id="A0A0U2U997"/>
<feature type="transmembrane region" description="Helical" evidence="7">
    <location>
        <begin position="299"/>
        <end position="328"/>
    </location>
</feature>
<dbReference type="GO" id="GO:0015109">
    <property type="term" value="F:chromate transmembrane transporter activity"/>
    <property type="evidence" value="ECO:0007669"/>
    <property type="project" value="InterPro"/>
</dbReference>
<dbReference type="Pfam" id="PF02417">
    <property type="entry name" value="Chromate_transp"/>
    <property type="match status" value="2"/>
</dbReference>
<gene>
    <name evidence="8" type="ORF">IJ22_25320</name>
</gene>
<dbReference type="NCBIfam" id="TIGR00937">
    <property type="entry name" value="2A51"/>
    <property type="match status" value="1"/>
</dbReference>
<evidence type="ECO:0000256" key="5">
    <source>
        <dbReference type="ARBA" id="ARBA00022989"/>
    </source>
</evidence>
<dbReference type="KEGG" id="pnp:IJ22_25320"/>
<dbReference type="InterPro" id="IPR014047">
    <property type="entry name" value="Chr_Tranpt_l_chain"/>
</dbReference>
<dbReference type="PANTHER" id="PTHR33567:SF3">
    <property type="entry name" value="CHROMATE ION TRANSPORTER (EUROFUNG)"/>
    <property type="match status" value="1"/>
</dbReference>
<keyword evidence="6 7" id="KW-0472">Membrane</keyword>
<dbReference type="RefSeq" id="WP_062409007.1">
    <property type="nucleotide sequence ID" value="NZ_CP013652.1"/>
</dbReference>
<protein>
    <submittedName>
        <fullName evidence="8">Chromate transporter chromate ion transporter (CHR) family protein</fullName>
    </submittedName>
</protein>
<dbReference type="InterPro" id="IPR003370">
    <property type="entry name" value="Chromate_transpt"/>
</dbReference>
<keyword evidence="9" id="KW-1185">Reference proteome</keyword>
<reference evidence="9" key="1">
    <citation type="submission" date="2015-12" db="EMBL/GenBank/DDBJ databases">
        <title>Complete genome sequences of two moderately thermophilic Paenibacillus species.</title>
        <authorList>
            <person name="Butler R.III."/>
            <person name="Wang J."/>
            <person name="Stark B.C."/>
            <person name="Pombert J.-F."/>
        </authorList>
    </citation>
    <scope>NUCLEOTIDE SEQUENCE [LARGE SCALE GENOMIC DNA]</scope>
    <source>
        <strain evidence="9">32O-Y</strain>
    </source>
</reference>
<dbReference type="EMBL" id="CP013652">
    <property type="protein sequence ID" value="ALS22905.1"/>
    <property type="molecule type" value="Genomic_DNA"/>
</dbReference>
<feature type="transmembrane region" description="Helical" evidence="7">
    <location>
        <begin position="208"/>
        <end position="230"/>
    </location>
</feature>
<evidence type="ECO:0000256" key="4">
    <source>
        <dbReference type="ARBA" id="ARBA00022692"/>
    </source>
</evidence>
<comment type="similarity">
    <text evidence="2">Belongs to the chromate ion transporter (CHR) (TC 2.A.51) family.</text>
</comment>
<feature type="transmembrane region" description="Helical" evidence="7">
    <location>
        <begin position="340"/>
        <end position="360"/>
    </location>
</feature>
<feature type="transmembrane region" description="Helical" evidence="7">
    <location>
        <begin position="91"/>
        <end position="114"/>
    </location>
</feature>
<dbReference type="PIRSF" id="PIRSF004810">
    <property type="entry name" value="ChrA"/>
    <property type="match status" value="1"/>
</dbReference>
<feature type="transmembrane region" description="Helical" evidence="7">
    <location>
        <begin position="126"/>
        <end position="146"/>
    </location>
</feature>
<feature type="transmembrane region" description="Helical" evidence="7">
    <location>
        <begin position="242"/>
        <end position="260"/>
    </location>
</feature>
<accession>A0A0U2U997</accession>
<evidence type="ECO:0000256" key="3">
    <source>
        <dbReference type="ARBA" id="ARBA00022475"/>
    </source>
</evidence>
<sequence length="407" mass="42903">MSSSANTKVKTDLPKSKAAALIEILGISAKLGITSFGGPIAHLGYFREEYVVRRKWLDERAYADLVALGQFLPGPASSQVGIGIGVIRGGLLGGLIAWLGFTLPSVIALVVFAYAMQGFGLGEAGWIHGLKLVAVAVVAHAVLGMGRQLAPDRPRATLAIVTAAVCLLWQTVMTQVLLIAAAALLGAWRYRDGNTAEPYRLQIPVSRTAGMFCLMLFAVLLLGLPILRQLSDNLGVAIFDSFYRAGSLVFGGGHVVLPLLEREMVPLGWISKEEFLAGYGAAQAIPGPMFTFASYAGTIAGGLTGGVAATIAIFLPAFLLIVGALPFWNVLRTHPRMQGALAGMNAAVVGILLAALYDPIWTTAVLSHEDFAVVAVLFGMLVFWKLPALYVVAVGAVMGAILQLFTG</sequence>
<keyword evidence="3" id="KW-1003">Cell membrane</keyword>
<dbReference type="PANTHER" id="PTHR33567">
    <property type="entry name" value="CHROMATE ION TRANSPORTER (EUROFUNG)"/>
    <property type="match status" value="1"/>
</dbReference>